<organism evidence="2 3">
    <name type="scientific">Sulfitobacter noctilucicola</name>
    <dbReference type="NCBI Taxonomy" id="1342301"/>
    <lineage>
        <taxon>Bacteria</taxon>
        <taxon>Pseudomonadati</taxon>
        <taxon>Pseudomonadota</taxon>
        <taxon>Alphaproteobacteria</taxon>
        <taxon>Rhodobacterales</taxon>
        <taxon>Roseobacteraceae</taxon>
        <taxon>Sulfitobacter</taxon>
    </lineage>
</organism>
<evidence type="ECO:0008006" key="4">
    <source>
        <dbReference type="Google" id="ProtNLM"/>
    </source>
</evidence>
<feature type="region of interest" description="Disordered" evidence="1">
    <location>
        <begin position="199"/>
        <end position="220"/>
    </location>
</feature>
<dbReference type="Proteomes" id="UP000565745">
    <property type="component" value="Unassembled WGS sequence"/>
</dbReference>
<reference evidence="2 3" key="1">
    <citation type="submission" date="2020-08" db="EMBL/GenBank/DDBJ databases">
        <title>Genomic Encyclopedia of Type Strains, Phase IV (KMG-IV): sequencing the most valuable type-strain genomes for metagenomic binning, comparative biology and taxonomic classification.</title>
        <authorList>
            <person name="Goeker M."/>
        </authorList>
    </citation>
    <scope>NUCLEOTIDE SEQUENCE [LARGE SCALE GENOMIC DNA]</scope>
    <source>
        <strain evidence="2 3">DSM 101015</strain>
    </source>
</reference>
<dbReference type="EMBL" id="JACIFU010000005">
    <property type="protein sequence ID" value="MBB4175658.1"/>
    <property type="molecule type" value="Genomic_DNA"/>
</dbReference>
<proteinExistence type="predicted"/>
<evidence type="ECO:0000256" key="1">
    <source>
        <dbReference type="SAM" id="MobiDB-lite"/>
    </source>
</evidence>
<accession>A0A7W6Q5E6</accession>
<dbReference type="OrthoDB" id="8448547at2"/>
<comment type="caution">
    <text evidence="2">The sequence shown here is derived from an EMBL/GenBank/DDBJ whole genome shotgun (WGS) entry which is preliminary data.</text>
</comment>
<keyword evidence="3" id="KW-1185">Reference proteome</keyword>
<name>A0A7W6Q5E6_9RHOB</name>
<dbReference type="RefSeq" id="WP_025053996.1">
    <property type="nucleotide sequence ID" value="NZ_JACIFU010000005.1"/>
</dbReference>
<evidence type="ECO:0000313" key="3">
    <source>
        <dbReference type="Proteomes" id="UP000565745"/>
    </source>
</evidence>
<evidence type="ECO:0000313" key="2">
    <source>
        <dbReference type="EMBL" id="MBB4175658.1"/>
    </source>
</evidence>
<gene>
    <name evidence="2" type="ORF">GGR93_003461</name>
</gene>
<protein>
    <recommendedName>
        <fullName evidence="4">Phage tail tape measure protein, lambda family</fullName>
    </recommendedName>
</protein>
<sequence>MADFDDYGGLEGHAEDLNATLATTGALVSGFDTELRRMSTSLAATGKDMQTLEKGLSKGLRRAFDGVVFDGMKMSDALKTVAQSLANTTYNAAMKPVTDHVGGLISQGVGSLVQGILPFADGAPFSQGKVMPFAQGGVVSGATTFPMRGGTGLMGEAGPEAIMPLARGPDGKLGVRGGGGGGAPQVVMNITTPDVQGFQRSQSQIAAQMSRALSSGNRNR</sequence>
<dbReference type="AlphaFoldDB" id="A0A7W6Q5E6"/>